<evidence type="ECO:0000313" key="2">
    <source>
        <dbReference type="Proteomes" id="UP000051888"/>
    </source>
</evidence>
<accession>A0A0Q3WZG3</accession>
<dbReference type="STRING" id="157838.AN964_03915"/>
<gene>
    <name evidence="1" type="ORF">AN964_03915</name>
</gene>
<sequence>MSLRGIAASTGNFRPKVTEVIEKANVKGLECPLEDEMTDKWIEEFLFPVMRMAVLPMNTSAKISAVRGRNL</sequence>
<evidence type="ECO:0000313" key="1">
    <source>
        <dbReference type="EMBL" id="KQL55347.1"/>
    </source>
</evidence>
<reference evidence="1 2" key="1">
    <citation type="submission" date="2015-09" db="EMBL/GenBank/DDBJ databases">
        <title>Genome sequencing project for genomic taxonomy and phylogenomics of Bacillus-like bacteria.</title>
        <authorList>
            <person name="Liu B."/>
            <person name="Wang J."/>
            <person name="Zhu Y."/>
            <person name="Liu G."/>
            <person name="Chen Q."/>
            <person name="Chen Z."/>
            <person name="Lan J."/>
            <person name="Che J."/>
            <person name="Ge C."/>
            <person name="Shi H."/>
            <person name="Pan Z."/>
            <person name="Liu X."/>
        </authorList>
    </citation>
    <scope>NUCLEOTIDE SEQUENCE [LARGE SCALE GENOMIC DNA]</scope>
    <source>
        <strain evidence="1 2">LMG 18435</strain>
    </source>
</reference>
<dbReference type="EMBL" id="LJJC01000004">
    <property type="protein sequence ID" value="KQL55347.1"/>
    <property type="molecule type" value="Genomic_DNA"/>
</dbReference>
<comment type="caution">
    <text evidence="1">The sequence shown here is derived from an EMBL/GenBank/DDBJ whole genome shotgun (WGS) entry which is preliminary data.</text>
</comment>
<dbReference type="PATRIC" id="fig|157838.3.peg.871"/>
<name>A0A0Q3WZG3_9BACI</name>
<dbReference type="Proteomes" id="UP000051888">
    <property type="component" value="Unassembled WGS sequence"/>
</dbReference>
<dbReference type="AlphaFoldDB" id="A0A0Q3WZG3"/>
<organism evidence="1 2">
    <name type="scientific">Heyndrickxia shackletonii</name>
    <dbReference type="NCBI Taxonomy" id="157838"/>
    <lineage>
        <taxon>Bacteria</taxon>
        <taxon>Bacillati</taxon>
        <taxon>Bacillota</taxon>
        <taxon>Bacilli</taxon>
        <taxon>Bacillales</taxon>
        <taxon>Bacillaceae</taxon>
        <taxon>Heyndrickxia</taxon>
    </lineage>
</organism>
<keyword evidence="2" id="KW-1185">Reference proteome</keyword>
<proteinExistence type="predicted"/>
<protein>
    <submittedName>
        <fullName evidence="1">Integrase</fullName>
    </submittedName>
</protein>